<dbReference type="EMBL" id="CAJJDN010000043">
    <property type="protein sequence ID" value="CAD8082315.1"/>
    <property type="molecule type" value="Genomic_DNA"/>
</dbReference>
<keyword evidence="2" id="KW-1185">Reference proteome</keyword>
<evidence type="ECO:0000313" key="2">
    <source>
        <dbReference type="Proteomes" id="UP000692954"/>
    </source>
</evidence>
<accession>A0A8S1MZE9</accession>
<gene>
    <name evidence="1" type="ORF">PSON_ATCC_30995.1.T0430129</name>
</gene>
<name>A0A8S1MZE9_9CILI</name>
<organism evidence="1 2">
    <name type="scientific">Paramecium sonneborni</name>
    <dbReference type="NCBI Taxonomy" id="65129"/>
    <lineage>
        <taxon>Eukaryota</taxon>
        <taxon>Sar</taxon>
        <taxon>Alveolata</taxon>
        <taxon>Ciliophora</taxon>
        <taxon>Intramacronucleata</taxon>
        <taxon>Oligohymenophorea</taxon>
        <taxon>Peniculida</taxon>
        <taxon>Parameciidae</taxon>
        <taxon>Paramecium</taxon>
    </lineage>
</organism>
<evidence type="ECO:0000313" key="1">
    <source>
        <dbReference type="EMBL" id="CAD8082315.1"/>
    </source>
</evidence>
<comment type="caution">
    <text evidence="1">The sequence shown here is derived from an EMBL/GenBank/DDBJ whole genome shotgun (WGS) entry which is preliminary data.</text>
</comment>
<reference evidence="1" key="1">
    <citation type="submission" date="2021-01" db="EMBL/GenBank/DDBJ databases">
        <authorList>
            <consortium name="Genoscope - CEA"/>
            <person name="William W."/>
        </authorList>
    </citation>
    <scope>NUCLEOTIDE SEQUENCE</scope>
</reference>
<proteinExistence type="predicted"/>
<dbReference type="Proteomes" id="UP000692954">
    <property type="component" value="Unassembled WGS sequence"/>
</dbReference>
<sequence length="64" mass="8069">MRNVWQMVKKIQLLGKRIRIKMKQLRLVMIIQVVDNSYFMIIEQYKYYDERMMDKLKQDNERNI</sequence>
<dbReference type="AlphaFoldDB" id="A0A8S1MZE9"/>
<protein>
    <submittedName>
        <fullName evidence="1">Uncharacterized protein</fullName>
    </submittedName>
</protein>